<evidence type="ECO:0000313" key="2">
    <source>
        <dbReference type="EMBL" id="THU87867.1"/>
    </source>
</evidence>
<dbReference type="EMBL" id="ML179432">
    <property type="protein sequence ID" value="THU87867.1"/>
    <property type="molecule type" value="Genomic_DNA"/>
</dbReference>
<keyword evidence="3" id="KW-1185">Reference proteome</keyword>
<feature type="region of interest" description="Disordered" evidence="1">
    <location>
        <begin position="128"/>
        <end position="157"/>
    </location>
</feature>
<feature type="compositionally biased region" description="Polar residues" evidence="1">
    <location>
        <begin position="128"/>
        <end position="142"/>
    </location>
</feature>
<feature type="region of interest" description="Disordered" evidence="1">
    <location>
        <begin position="36"/>
        <end position="72"/>
    </location>
</feature>
<organism evidence="2 3">
    <name type="scientific">Dendrothele bispora (strain CBS 962.96)</name>
    <dbReference type="NCBI Taxonomy" id="1314807"/>
    <lineage>
        <taxon>Eukaryota</taxon>
        <taxon>Fungi</taxon>
        <taxon>Dikarya</taxon>
        <taxon>Basidiomycota</taxon>
        <taxon>Agaricomycotina</taxon>
        <taxon>Agaricomycetes</taxon>
        <taxon>Agaricomycetidae</taxon>
        <taxon>Agaricales</taxon>
        <taxon>Agaricales incertae sedis</taxon>
        <taxon>Dendrothele</taxon>
    </lineage>
</organism>
<name>A0A4S8LFT6_DENBC</name>
<reference evidence="2 3" key="1">
    <citation type="journal article" date="2019" name="Nat. Ecol. Evol.">
        <title>Megaphylogeny resolves global patterns of mushroom evolution.</title>
        <authorList>
            <person name="Varga T."/>
            <person name="Krizsan K."/>
            <person name="Foldi C."/>
            <person name="Dima B."/>
            <person name="Sanchez-Garcia M."/>
            <person name="Sanchez-Ramirez S."/>
            <person name="Szollosi G.J."/>
            <person name="Szarkandi J.G."/>
            <person name="Papp V."/>
            <person name="Albert L."/>
            <person name="Andreopoulos W."/>
            <person name="Angelini C."/>
            <person name="Antonin V."/>
            <person name="Barry K.W."/>
            <person name="Bougher N.L."/>
            <person name="Buchanan P."/>
            <person name="Buyck B."/>
            <person name="Bense V."/>
            <person name="Catcheside P."/>
            <person name="Chovatia M."/>
            <person name="Cooper J."/>
            <person name="Damon W."/>
            <person name="Desjardin D."/>
            <person name="Finy P."/>
            <person name="Geml J."/>
            <person name="Haridas S."/>
            <person name="Hughes K."/>
            <person name="Justo A."/>
            <person name="Karasinski D."/>
            <person name="Kautmanova I."/>
            <person name="Kiss B."/>
            <person name="Kocsube S."/>
            <person name="Kotiranta H."/>
            <person name="LaButti K.M."/>
            <person name="Lechner B.E."/>
            <person name="Liimatainen K."/>
            <person name="Lipzen A."/>
            <person name="Lukacs Z."/>
            <person name="Mihaltcheva S."/>
            <person name="Morgado L.N."/>
            <person name="Niskanen T."/>
            <person name="Noordeloos M.E."/>
            <person name="Ohm R.A."/>
            <person name="Ortiz-Santana B."/>
            <person name="Ovrebo C."/>
            <person name="Racz N."/>
            <person name="Riley R."/>
            <person name="Savchenko A."/>
            <person name="Shiryaev A."/>
            <person name="Soop K."/>
            <person name="Spirin V."/>
            <person name="Szebenyi C."/>
            <person name="Tomsovsky M."/>
            <person name="Tulloss R.E."/>
            <person name="Uehling J."/>
            <person name="Grigoriev I.V."/>
            <person name="Vagvolgyi C."/>
            <person name="Papp T."/>
            <person name="Martin F.M."/>
            <person name="Miettinen O."/>
            <person name="Hibbett D.S."/>
            <person name="Nagy L.G."/>
        </authorList>
    </citation>
    <scope>NUCLEOTIDE SEQUENCE [LARGE SCALE GENOMIC DNA]</scope>
    <source>
        <strain evidence="2 3">CBS 962.96</strain>
    </source>
</reference>
<dbReference type="AlphaFoldDB" id="A0A4S8LFT6"/>
<evidence type="ECO:0000313" key="3">
    <source>
        <dbReference type="Proteomes" id="UP000297245"/>
    </source>
</evidence>
<evidence type="ECO:0000256" key="1">
    <source>
        <dbReference type="SAM" id="MobiDB-lite"/>
    </source>
</evidence>
<feature type="compositionally biased region" description="Basic and acidic residues" evidence="1">
    <location>
        <begin position="38"/>
        <end position="49"/>
    </location>
</feature>
<accession>A0A4S8LFT6</accession>
<feature type="compositionally biased region" description="Low complexity" evidence="1">
    <location>
        <begin position="143"/>
        <end position="157"/>
    </location>
</feature>
<dbReference type="Proteomes" id="UP000297245">
    <property type="component" value="Unassembled WGS sequence"/>
</dbReference>
<feature type="compositionally biased region" description="Polar residues" evidence="1">
    <location>
        <begin position="52"/>
        <end position="61"/>
    </location>
</feature>
<proteinExistence type="predicted"/>
<protein>
    <submittedName>
        <fullName evidence="2">Uncharacterized protein</fullName>
    </submittedName>
</protein>
<gene>
    <name evidence="2" type="ORF">K435DRAFT_866856</name>
</gene>
<feature type="compositionally biased region" description="Basic and acidic residues" evidence="1">
    <location>
        <begin position="62"/>
        <end position="71"/>
    </location>
</feature>
<sequence>MEFEGNAWSLGHFSQALYQEDKQPRQQASFPFLSAAAKQKESMKPRDEVADNENNAFNQPEQRTRAVDSRSRGRVLLAQAGPDASIENPRALHTDVASAPERTLQIWPAFAETVPLSTLENDAIPSLAESSTTSSQVTNRANTQSHPGTTQGQQHQQWNSVVLARREPELPVSLDMTSVIPESDSMCFFDEDRL</sequence>